<dbReference type="InterPro" id="IPR003740">
    <property type="entry name" value="YitT"/>
</dbReference>
<dbReference type="InterPro" id="IPR015867">
    <property type="entry name" value="N-reg_PII/ATP_PRibTrfase_C"/>
</dbReference>
<dbReference type="Proteomes" id="UP000512286">
    <property type="component" value="Chromosome"/>
</dbReference>
<dbReference type="PANTHER" id="PTHR33545:SF5">
    <property type="entry name" value="UPF0750 MEMBRANE PROTEIN YITT"/>
    <property type="match status" value="1"/>
</dbReference>
<dbReference type="KEGG" id="cint:HZF06_21090"/>
<dbReference type="Pfam" id="PF10035">
    <property type="entry name" value="DUF2179"/>
    <property type="match status" value="1"/>
</dbReference>
<dbReference type="InterPro" id="IPR019264">
    <property type="entry name" value="DUF2179"/>
</dbReference>
<dbReference type="RefSeq" id="WP_021800194.1">
    <property type="nucleotide sequence ID" value="NZ_CP059378.1"/>
</dbReference>
<comment type="subcellular location">
    <subcellularLocation>
        <location evidence="1">Cell membrane</location>
        <topology evidence="1">Multi-pass membrane protein</topology>
    </subcellularLocation>
</comment>
<evidence type="ECO:0000256" key="3">
    <source>
        <dbReference type="ARBA" id="ARBA00022692"/>
    </source>
</evidence>
<evidence type="ECO:0000313" key="9">
    <source>
        <dbReference type="Proteomes" id="UP000512286"/>
    </source>
</evidence>
<feature type="transmembrane region" description="Helical" evidence="6">
    <location>
        <begin position="45"/>
        <end position="68"/>
    </location>
</feature>
<dbReference type="GO" id="GO:0005886">
    <property type="term" value="C:plasma membrane"/>
    <property type="evidence" value="ECO:0007669"/>
    <property type="project" value="UniProtKB-SubCell"/>
</dbReference>
<gene>
    <name evidence="8" type="ORF">HZF06_21090</name>
</gene>
<dbReference type="CDD" id="cd16380">
    <property type="entry name" value="YitT_C"/>
    <property type="match status" value="1"/>
</dbReference>
<dbReference type="AlphaFoldDB" id="A0A7D6ZH01"/>
<evidence type="ECO:0000256" key="2">
    <source>
        <dbReference type="ARBA" id="ARBA00022475"/>
    </source>
</evidence>
<feature type="transmembrane region" description="Helical" evidence="6">
    <location>
        <begin position="12"/>
        <end position="33"/>
    </location>
</feature>
<feature type="transmembrane region" description="Helical" evidence="6">
    <location>
        <begin position="80"/>
        <end position="98"/>
    </location>
</feature>
<keyword evidence="4 6" id="KW-1133">Transmembrane helix</keyword>
<feature type="domain" description="DUF2179" evidence="7">
    <location>
        <begin position="225"/>
        <end position="279"/>
    </location>
</feature>
<dbReference type="EMBL" id="CP059378">
    <property type="protein sequence ID" value="QLY79499.1"/>
    <property type="molecule type" value="Genomic_DNA"/>
</dbReference>
<dbReference type="PIRSF" id="PIRSF006483">
    <property type="entry name" value="Membrane_protein_YitT"/>
    <property type="match status" value="1"/>
</dbReference>
<keyword evidence="5 6" id="KW-0472">Membrane</keyword>
<evidence type="ECO:0000256" key="1">
    <source>
        <dbReference type="ARBA" id="ARBA00004651"/>
    </source>
</evidence>
<dbReference type="Pfam" id="PF02588">
    <property type="entry name" value="YitT_membrane"/>
    <property type="match status" value="1"/>
</dbReference>
<evidence type="ECO:0000259" key="7">
    <source>
        <dbReference type="Pfam" id="PF10035"/>
    </source>
</evidence>
<evidence type="ECO:0000256" key="5">
    <source>
        <dbReference type="ARBA" id="ARBA00023136"/>
    </source>
</evidence>
<organism evidence="8 9">
    <name type="scientific">Clostridium intestinale</name>
    <dbReference type="NCBI Taxonomy" id="36845"/>
    <lineage>
        <taxon>Bacteria</taxon>
        <taxon>Bacillati</taxon>
        <taxon>Bacillota</taxon>
        <taxon>Clostridia</taxon>
        <taxon>Eubacteriales</taxon>
        <taxon>Clostridiaceae</taxon>
        <taxon>Clostridium</taxon>
    </lineage>
</organism>
<sequence length="285" mass="31663">MDFLNDRKTLFLDITLIFIGCIIASIGINMFLAQAKLLSGGATGLALILQYLTGFKAGYSVFLINFPLFIVSYIKLSRQFTFYSAIGMLSLSIALLLTEKLPIYVNVDDILVYCIYGGVLCGLGYSIVFARNGSTGGMDIVTMLVRKNFNNFDIGKLGFSLNMIIVVIGAIFFGLPRALYTVISIYIQSLILDKVLKGFGSKKLLMILTEKEEDIIKFIIKDVHRGVTSLPAEGEYTHSKKKMIYCIVTLSQLIYLKNSIMLMDPKAFITIIDVSEVRGKGFNNI</sequence>
<proteinExistence type="predicted"/>
<dbReference type="PANTHER" id="PTHR33545">
    <property type="entry name" value="UPF0750 MEMBRANE PROTEIN YITT-RELATED"/>
    <property type="match status" value="1"/>
</dbReference>
<evidence type="ECO:0000313" key="8">
    <source>
        <dbReference type="EMBL" id="QLY79499.1"/>
    </source>
</evidence>
<dbReference type="Gene3D" id="3.30.70.120">
    <property type="match status" value="1"/>
</dbReference>
<reference evidence="8 9" key="1">
    <citation type="submission" date="2020-07" db="EMBL/GenBank/DDBJ databases">
        <title>Electron transfer.</title>
        <authorList>
            <person name="Huang L."/>
            <person name="Liu X."/>
            <person name="Zhou S."/>
        </authorList>
    </citation>
    <scope>NUCLEOTIDE SEQUENCE [LARGE SCALE GENOMIC DNA]</scope>
    <source>
        <strain evidence="8 9">Lx1</strain>
    </source>
</reference>
<feature type="transmembrane region" description="Helical" evidence="6">
    <location>
        <begin position="110"/>
        <end position="130"/>
    </location>
</feature>
<evidence type="ECO:0000256" key="6">
    <source>
        <dbReference type="SAM" id="Phobius"/>
    </source>
</evidence>
<keyword evidence="3 6" id="KW-0812">Transmembrane</keyword>
<feature type="transmembrane region" description="Helical" evidence="6">
    <location>
        <begin position="151"/>
        <end position="172"/>
    </location>
</feature>
<keyword evidence="2" id="KW-1003">Cell membrane</keyword>
<dbReference type="InterPro" id="IPR051461">
    <property type="entry name" value="UPF0750_membrane"/>
</dbReference>
<accession>A0A7D6ZH01</accession>
<evidence type="ECO:0000256" key="4">
    <source>
        <dbReference type="ARBA" id="ARBA00022989"/>
    </source>
</evidence>
<protein>
    <submittedName>
        <fullName evidence="8">YitT family protein</fullName>
    </submittedName>
</protein>
<name>A0A7D6ZH01_9CLOT</name>